<evidence type="ECO:0000313" key="10">
    <source>
        <dbReference type="Proteomes" id="UP000391834"/>
    </source>
</evidence>
<protein>
    <submittedName>
        <fullName evidence="9">MFS transporter</fullName>
    </submittedName>
</protein>
<feature type="transmembrane region" description="Helical" evidence="7">
    <location>
        <begin position="389"/>
        <end position="408"/>
    </location>
</feature>
<dbReference type="InterPro" id="IPR036259">
    <property type="entry name" value="MFS_trans_sf"/>
</dbReference>
<dbReference type="PANTHER" id="PTHR23513:SF11">
    <property type="entry name" value="STAPHYLOFERRIN A TRANSPORTER"/>
    <property type="match status" value="1"/>
</dbReference>
<feature type="transmembrane region" description="Helical" evidence="7">
    <location>
        <begin position="60"/>
        <end position="81"/>
    </location>
</feature>
<dbReference type="GO" id="GO:0005886">
    <property type="term" value="C:plasma membrane"/>
    <property type="evidence" value="ECO:0007669"/>
    <property type="project" value="UniProtKB-SubCell"/>
</dbReference>
<feature type="transmembrane region" description="Helical" evidence="7">
    <location>
        <begin position="30"/>
        <end position="54"/>
    </location>
</feature>
<keyword evidence="2" id="KW-0813">Transport</keyword>
<sequence length="436" mass="46988">MHTPGNNYLSRPLNGLKNTFRSLQYRNYRLFFGGQSISLTGTWIQRIAMPWLVYHLTGSVVLLGVVGFAGQIPTFLLASYAGVITDRRNRYHILIATQVLAMLQALTLALLYFLGIIEVWHILALSVMLGLINAFDVPARQSFVIEMVEKKKDLGNAIALNSSMVNGARLIGPSVAGVLIATTGEGVCFLINGLSYLVVIASLIGMKVTPRVIAKKSTRVMQELKEGFHYTFGFAPIKSIILLLALVSLMGMPYNVLMPVFAKEVLHGDSHTFGFLMGATGLGAITGAMYLASRKSVDGLERLIPAAAAVFGLGLIAFSQSRLFWLSMILMVLTGLGMMLTMASSNTIIQTVVDDSKRGRVMSFYAMAFMGTAPFGSLFAGAVAKVVGAPLTLAIGGAAVVAGALLFARQLPKIQETILPVYREMGIRPNKSSTQP</sequence>
<feature type="transmembrane region" description="Helical" evidence="7">
    <location>
        <begin position="299"/>
        <end position="318"/>
    </location>
</feature>
<feature type="transmembrane region" description="Helical" evidence="7">
    <location>
        <begin position="158"/>
        <end position="181"/>
    </location>
</feature>
<feature type="transmembrane region" description="Helical" evidence="7">
    <location>
        <begin position="119"/>
        <end position="137"/>
    </location>
</feature>
<keyword evidence="10" id="KW-1185">Reference proteome</keyword>
<feature type="transmembrane region" description="Helical" evidence="7">
    <location>
        <begin position="227"/>
        <end position="252"/>
    </location>
</feature>
<keyword evidence="3" id="KW-1003">Cell membrane</keyword>
<comment type="caution">
    <text evidence="9">The sequence shown here is derived from an EMBL/GenBank/DDBJ whole genome shotgun (WGS) entry which is preliminary data.</text>
</comment>
<comment type="subcellular location">
    <subcellularLocation>
        <location evidence="1">Cell membrane</location>
        <topology evidence="1">Multi-pass membrane protein</topology>
    </subcellularLocation>
</comment>
<feature type="transmembrane region" description="Helical" evidence="7">
    <location>
        <begin position="272"/>
        <end position="292"/>
    </location>
</feature>
<evidence type="ECO:0000256" key="2">
    <source>
        <dbReference type="ARBA" id="ARBA00022448"/>
    </source>
</evidence>
<organism evidence="9 10">
    <name type="scientific">Prolixibacter bellariivorans</name>
    <dbReference type="NCBI Taxonomy" id="314319"/>
    <lineage>
        <taxon>Bacteria</taxon>
        <taxon>Pseudomonadati</taxon>
        <taxon>Bacteroidota</taxon>
        <taxon>Bacteroidia</taxon>
        <taxon>Marinilabiliales</taxon>
        <taxon>Prolixibacteraceae</taxon>
        <taxon>Prolixibacter</taxon>
    </lineage>
</organism>
<dbReference type="InterPro" id="IPR010290">
    <property type="entry name" value="TM_effector"/>
</dbReference>
<evidence type="ECO:0000313" key="9">
    <source>
        <dbReference type="EMBL" id="GET33664.1"/>
    </source>
</evidence>
<feature type="transmembrane region" description="Helical" evidence="7">
    <location>
        <begin position="364"/>
        <end position="383"/>
    </location>
</feature>
<evidence type="ECO:0000256" key="4">
    <source>
        <dbReference type="ARBA" id="ARBA00022692"/>
    </source>
</evidence>
<proteinExistence type="predicted"/>
<dbReference type="InterPro" id="IPR020846">
    <property type="entry name" value="MFS_dom"/>
</dbReference>
<name>A0A5M4B0S5_9BACT</name>
<keyword evidence="4 7" id="KW-0812">Transmembrane</keyword>
<dbReference type="OrthoDB" id="9815624at2"/>
<evidence type="ECO:0000256" key="6">
    <source>
        <dbReference type="ARBA" id="ARBA00023136"/>
    </source>
</evidence>
<keyword evidence="5 7" id="KW-1133">Transmembrane helix</keyword>
<dbReference type="AlphaFoldDB" id="A0A5M4B0S5"/>
<dbReference type="Pfam" id="PF05977">
    <property type="entry name" value="MFS_3"/>
    <property type="match status" value="1"/>
</dbReference>
<dbReference type="PANTHER" id="PTHR23513">
    <property type="entry name" value="INTEGRAL MEMBRANE EFFLUX PROTEIN-RELATED"/>
    <property type="match status" value="1"/>
</dbReference>
<keyword evidence="6 7" id="KW-0472">Membrane</keyword>
<dbReference type="PROSITE" id="PS50850">
    <property type="entry name" value="MFS"/>
    <property type="match status" value="1"/>
</dbReference>
<evidence type="ECO:0000256" key="3">
    <source>
        <dbReference type="ARBA" id="ARBA00022475"/>
    </source>
</evidence>
<dbReference type="SUPFAM" id="SSF103473">
    <property type="entry name" value="MFS general substrate transporter"/>
    <property type="match status" value="1"/>
</dbReference>
<accession>A0A5M4B0S5</accession>
<evidence type="ECO:0000256" key="5">
    <source>
        <dbReference type="ARBA" id="ARBA00022989"/>
    </source>
</evidence>
<feature type="transmembrane region" description="Helical" evidence="7">
    <location>
        <begin position="324"/>
        <end position="343"/>
    </location>
</feature>
<dbReference type="Proteomes" id="UP000391834">
    <property type="component" value="Unassembled WGS sequence"/>
</dbReference>
<feature type="transmembrane region" description="Helical" evidence="7">
    <location>
        <begin position="93"/>
        <end position="113"/>
    </location>
</feature>
<evidence type="ECO:0000259" key="8">
    <source>
        <dbReference type="PROSITE" id="PS50850"/>
    </source>
</evidence>
<evidence type="ECO:0000256" key="1">
    <source>
        <dbReference type="ARBA" id="ARBA00004651"/>
    </source>
</evidence>
<gene>
    <name evidence="9" type="ORF">PbJCM13498_25270</name>
</gene>
<evidence type="ECO:0000256" key="7">
    <source>
        <dbReference type="SAM" id="Phobius"/>
    </source>
</evidence>
<reference evidence="9 10" key="1">
    <citation type="submission" date="2019-10" db="EMBL/GenBank/DDBJ databases">
        <title>Prolixibacter strains distinguished by the presence of nitrate reductase genes were adept at nitrate-dependent anaerobic corrosion of metallic iron and carbon steel.</title>
        <authorList>
            <person name="Iino T."/>
            <person name="Shono N."/>
            <person name="Ito K."/>
            <person name="Nakamura R."/>
            <person name="Sueoka K."/>
            <person name="Harayama S."/>
            <person name="Ohkuma M."/>
        </authorList>
    </citation>
    <scope>NUCLEOTIDE SEQUENCE [LARGE SCALE GENOMIC DNA]</scope>
    <source>
        <strain evidence="9 10">JCM 13498</strain>
    </source>
</reference>
<dbReference type="CDD" id="cd06173">
    <property type="entry name" value="MFS_MefA_like"/>
    <property type="match status" value="1"/>
</dbReference>
<dbReference type="Gene3D" id="1.20.1250.20">
    <property type="entry name" value="MFS general substrate transporter like domains"/>
    <property type="match status" value="1"/>
</dbReference>
<dbReference type="RefSeq" id="WP_051568933.1">
    <property type="nucleotide sequence ID" value="NZ_BLAX01000001.1"/>
</dbReference>
<feature type="transmembrane region" description="Helical" evidence="7">
    <location>
        <begin position="187"/>
        <end position="206"/>
    </location>
</feature>
<dbReference type="GO" id="GO:0022857">
    <property type="term" value="F:transmembrane transporter activity"/>
    <property type="evidence" value="ECO:0007669"/>
    <property type="project" value="InterPro"/>
</dbReference>
<feature type="domain" description="Major facilitator superfamily (MFS) profile" evidence="8">
    <location>
        <begin position="22"/>
        <end position="415"/>
    </location>
</feature>
<dbReference type="EMBL" id="BLAX01000001">
    <property type="protein sequence ID" value="GET33664.1"/>
    <property type="molecule type" value="Genomic_DNA"/>
</dbReference>